<name>A0A2Z7CY02_9LAMI</name>
<proteinExistence type="predicted"/>
<dbReference type="Proteomes" id="UP000250235">
    <property type="component" value="Unassembled WGS sequence"/>
</dbReference>
<keyword evidence="2" id="KW-1185">Reference proteome</keyword>
<reference evidence="1 2" key="1">
    <citation type="journal article" date="2015" name="Proc. Natl. Acad. Sci. U.S.A.">
        <title>The resurrection genome of Boea hygrometrica: A blueprint for survival of dehydration.</title>
        <authorList>
            <person name="Xiao L."/>
            <person name="Yang G."/>
            <person name="Zhang L."/>
            <person name="Yang X."/>
            <person name="Zhao S."/>
            <person name="Ji Z."/>
            <person name="Zhou Q."/>
            <person name="Hu M."/>
            <person name="Wang Y."/>
            <person name="Chen M."/>
            <person name="Xu Y."/>
            <person name="Jin H."/>
            <person name="Xiao X."/>
            <person name="Hu G."/>
            <person name="Bao F."/>
            <person name="Hu Y."/>
            <person name="Wan P."/>
            <person name="Li L."/>
            <person name="Deng X."/>
            <person name="Kuang T."/>
            <person name="Xiang C."/>
            <person name="Zhu J.K."/>
            <person name="Oliver M.J."/>
            <person name="He Y."/>
        </authorList>
    </citation>
    <scope>NUCLEOTIDE SEQUENCE [LARGE SCALE GENOMIC DNA]</scope>
    <source>
        <strain evidence="2">cv. XS01</strain>
    </source>
</reference>
<dbReference type="EMBL" id="KQ992999">
    <property type="protein sequence ID" value="KZV49624.1"/>
    <property type="molecule type" value="Genomic_DNA"/>
</dbReference>
<organism evidence="1 2">
    <name type="scientific">Dorcoceras hygrometricum</name>
    <dbReference type="NCBI Taxonomy" id="472368"/>
    <lineage>
        <taxon>Eukaryota</taxon>
        <taxon>Viridiplantae</taxon>
        <taxon>Streptophyta</taxon>
        <taxon>Embryophyta</taxon>
        <taxon>Tracheophyta</taxon>
        <taxon>Spermatophyta</taxon>
        <taxon>Magnoliopsida</taxon>
        <taxon>eudicotyledons</taxon>
        <taxon>Gunneridae</taxon>
        <taxon>Pentapetalae</taxon>
        <taxon>asterids</taxon>
        <taxon>lamiids</taxon>
        <taxon>Lamiales</taxon>
        <taxon>Gesneriaceae</taxon>
        <taxon>Didymocarpoideae</taxon>
        <taxon>Trichosporeae</taxon>
        <taxon>Loxocarpinae</taxon>
        <taxon>Dorcoceras</taxon>
    </lineage>
</organism>
<evidence type="ECO:0000313" key="1">
    <source>
        <dbReference type="EMBL" id="KZV49624.1"/>
    </source>
</evidence>
<accession>A0A2Z7CY02</accession>
<evidence type="ECO:0000313" key="2">
    <source>
        <dbReference type="Proteomes" id="UP000250235"/>
    </source>
</evidence>
<protein>
    <submittedName>
        <fullName evidence="1">Uncharacterized protein</fullName>
    </submittedName>
</protein>
<sequence length="158" mass="17983">MIHSIIYDLISLISPLLSWSHRSACFGARFNIQSASELVSSFSESCSRFLDRRELWVVVRFGESCLRSSEIGPSFLSEGTTVENLYSSSTFLYQFGFMRRLTEEIKEKLRELLLVISDHLSCRLCRELLALSCWPIPERDSEGVVLSSVSFVECAEIP</sequence>
<gene>
    <name evidence="1" type="ORF">F511_08945</name>
</gene>
<dbReference type="AlphaFoldDB" id="A0A2Z7CY02"/>